<dbReference type="EMBL" id="JYDJ01004254">
    <property type="protein sequence ID" value="KRX28641.1"/>
    <property type="molecule type" value="Genomic_DNA"/>
</dbReference>
<dbReference type="Proteomes" id="UP000055048">
    <property type="component" value="Unassembled WGS sequence"/>
</dbReference>
<organism evidence="1 2">
    <name type="scientific">Trichinella murrelli</name>
    <dbReference type="NCBI Taxonomy" id="144512"/>
    <lineage>
        <taxon>Eukaryota</taxon>
        <taxon>Metazoa</taxon>
        <taxon>Ecdysozoa</taxon>
        <taxon>Nematoda</taxon>
        <taxon>Enoplea</taxon>
        <taxon>Dorylaimia</taxon>
        <taxon>Trichinellida</taxon>
        <taxon>Trichinellidae</taxon>
        <taxon>Trichinella</taxon>
    </lineage>
</organism>
<reference evidence="1 2" key="1">
    <citation type="submission" date="2015-01" db="EMBL/GenBank/DDBJ databases">
        <title>Evolution of Trichinella species and genotypes.</title>
        <authorList>
            <person name="Korhonen P.K."/>
            <person name="Edoardo P."/>
            <person name="Giuseppe L.R."/>
            <person name="Gasser R.B."/>
        </authorList>
    </citation>
    <scope>NUCLEOTIDE SEQUENCE [LARGE SCALE GENOMIC DNA]</scope>
    <source>
        <strain evidence="1">ISS417</strain>
    </source>
</reference>
<accession>A0A0V0SPM8</accession>
<dbReference type="AlphaFoldDB" id="A0A0V0SPM8"/>
<evidence type="ECO:0000313" key="2">
    <source>
        <dbReference type="Proteomes" id="UP000055048"/>
    </source>
</evidence>
<proteinExistence type="predicted"/>
<gene>
    <name evidence="1" type="ORF">T05_8422</name>
</gene>
<keyword evidence="2" id="KW-1185">Reference proteome</keyword>
<evidence type="ECO:0000313" key="1">
    <source>
        <dbReference type="EMBL" id="KRX28641.1"/>
    </source>
</evidence>
<name>A0A0V0SPM8_9BILA</name>
<feature type="non-terminal residue" evidence="1">
    <location>
        <position position="67"/>
    </location>
</feature>
<protein>
    <submittedName>
        <fullName evidence="1">Uncharacterized protein</fullName>
    </submittedName>
</protein>
<sequence>MYQNCTDDIGNDIFGQSGYKRIVDLFCKCLRSYHVESTASRPICEVKQRWADVSTRIGDGLGTRSVV</sequence>
<comment type="caution">
    <text evidence="1">The sequence shown here is derived from an EMBL/GenBank/DDBJ whole genome shotgun (WGS) entry which is preliminary data.</text>
</comment>
<dbReference type="OrthoDB" id="5873669at2759"/>